<dbReference type="InterPro" id="IPR006093">
    <property type="entry name" value="Oxy_OxRdtase_FAD_BS"/>
</dbReference>
<accession>A0ABW2HKD5</accession>
<dbReference type="PANTHER" id="PTHR42973:SF39">
    <property type="entry name" value="FAD-BINDING PCMH-TYPE DOMAIN-CONTAINING PROTEIN"/>
    <property type="match status" value="1"/>
</dbReference>
<evidence type="ECO:0000313" key="8">
    <source>
        <dbReference type="Proteomes" id="UP001596548"/>
    </source>
</evidence>
<dbReference type="InterPro" id="IPR012951">
    <property type="entry name" value="BBE"/>
</dbReference>
<sequence>MPFLVPDGQVLTPASPDYDAVRRPAGTPHRDVRPRFVVLCRSDADVAGALAYARSTGERLVPRGGGHCFAGRSSTDGIVLDLSGLHSVSPAEIGAGARLREVYEGLHAYGRTLPAGCGPTVGITGLTLGGGIGLLGRTHGLTCDRLAGARVVLADGSVVDCDHDRDPDLFWALRGAGGGQFGVVTALRFDTVAEPLTTRIEARRPAAVLDDLVRAWQAWAPDAPDELTLNLTVESSGAVLFGASTLDEAKTRQVLREFTDQPFELRGGLPYHRLKQTFAGPPEPPQRTRSEFFSRGLSDATIASLLTGLDGRRRLTFTAMGGAYNRVAEDATAFAHRGERFLLEHVAGPDDPWVDRSWAVAHADGSGRVYPNFPDPALDDWAAAYHAGNHRRLRAVKRAYDPGRFFDFPQAI</sequence>
<evidence type="ECO:0000256" key="2">
    <source>
        <dbReference type="ARBA" id="ARBA00005466"/>
    </source>
</evidence>
<evidence type="ECO:0000256" key="5">
    <source>
        <dbReference type="ARBA" id="ARBA00023002"/>
    </source>
</evidence>
<dbReference type="PANTHER" id="PTHR42973">
    <property type="entry name" value="BINDING OXIDOREDUCTASE, PUTATIVE (AFU_ORTHOLOGUE AFUA_1G17690)-RELATED"/>
    <property type="match status" value="1"/>
</dbReference>
<dbReference type="InterPro" id="IPR016166">
    <property type="entry name" value="FAD-bd_PCMH"/>
</dbReference>
<evidence type="ECO:0000313" key="7">
    <source>
        <dbReference type="EMBL" id="MFC7273031.1"/>
    </source>
</evidence>
<dbReference type="EMBL" id="JBHTBJ010000001">
    <property type="protein sequence ID" value="MFC7273031.1"/>
    <property type="molecule type" value="Genomic_DNA"/>
</dbReference>
<comment type="similarity">
    <text evidence="2">Belongs to the oxygen-dependent FAD-linked oxidoreductase family.</text>
</comment>
<keyword evidence="4" id="KW-0274">FAD</keyword>
<organism evidence="7 8">
    <name type="scientific">Paractinoplanes rhizophilus</name>
    <dbReference type="NCBI Taxonomy" id="1416877"/>
    <lineage>
        <taxon>Bacteria</taxon>
        <taxon>Bacillati</taxon>
        <taxon>Actinomycetota</taxon>
        <taxon>Actinomycetes</taxon>
        <taxon>Micromonosporales</taxon>
        <taxon>Micromonosporaceae</taxon>
        <taxon>Paractinoplanes</taxon>
    </lineage>
</organism>
<comment type="caution">
    <text evidence="7">The sequence shown here is derived from an EMBL/GenBank/DDBJ whole genome shotgun (WGS) entry which is preliminary data.</text>
</comment>
<dbReference type="PROSITE" id="PS51387">
    <property type="entry name" value="FAD_PCMH"/>
    <property type="match status" value="1"/>
</dbReference>
<dbReference type="Gene3D" id="3.40.462.20">
    <property type="match status" value="1"/>
</dbReference>
<evidence type="ECO:0000256" key="3">
    <source>
        <dbReference type="ARBA" id="ARBA00022630"/>
    </source>
</evidence>
<name>A0ABW2HKD5_9ACTN</name>
<keyword evidence="8" id="KW-1185">Reference proteome</keyword>
<dbReference type="InterPro" id="IPR006094">
    <property type="entry name" value="Oxid_FAD_bind_N"/>
</dbReference>
<keyword evidence="5" id="KW-0560">Oxidoreductase</keyword>
<dbReference type="PROSITE" id="PS00862">
    <property type="entry name" value="OX2_COVAL_FAD"/>
    <property type="match status" value="1"/>
</dbReference>
<dbReference type="SUPFAM" id="SSF56176">
    <property type="entry name" value="FAD-binding/transporter-associated domain-like"/>
    <property type="match status" value="1"/>
</dbReference>
<gene>
    <name evidence="7" type="ORF">ACFQS1_03465</name>
</gene>
<protein>
    <submittedName>
        <fullName evidence="7">FAD-binding oxidoreductase</fullName>
    </submittedName>
</protein>
<reference evidence="8" key="1">
    <citation type="journal article" date="2019" name="Int. J. Syst. Evol. Microbiol.">
        <title>The Global Catalogue of Microorganisms (GCM) 10K type strain sequencing project: providing services to taxonomists for standard genome sequencing and annotation.</title>
        <authorList>
            <consortium name="The Broad Institute Genomics Platform"/>
            <consortium name="The Broad Institute Genome Sequencing Center for Infectious Disease"/>
            <person name="Wu L."/>
            <person name="Ma J."/>
        </authorList>
    </citation>
    <scope>NUCLEOTIDE SEQUENCE [LARGE SCALE GENOMIC DNA]</scope>
    <source>
        <strain evidence="8">XZYJT-10</strain>
    </source>
</reference>
<dbReference type="InterPro" id="IPR016169">
    <property type="entry name" value="FAD-bd_PCMH_sub2"/>
</dbReference>
<proteinExistence type="inferred from homology"/>
<dbReference type="Proteomes" id="UP001596548">
    <property type="component" value="Unassembled WGS sequence"/>
</dbReference>
<evidence type="ECO:0000256" key="1">
    <source>
        <dbReference type="ARBA" id="ARBA00001974"/>
    </source>
</evidence>
<evidence type="ECO:0000259" key="6">
    <source>
        <dbReference type="PROSITE" id="PS51387"/>
    </source>
</evidence>
<evidence type="ECO:0000256" key="4">
    <source>
        <dbReference type="ARBA" id="ARBA00022827"/>
    </source>
</evidence>
<dbReference type="Pfam" id="PF08031">
    <property type="entry name" value="BBE"/>
    <property type="match status" value="1"/>
</dbReference>
<dbReference type="Gene3D" id="3.30.465.10">
    <property type="match status" value="1"/>
</dbReference>
<dbReference type="InterPro" id="IPR016167">
    <property type="entry name" value="FAD-bd_PCMH_sub1"/>
</dbReference>
<dbReference type="RefSeq" id="WP_378964497.1">
    <property type="nucleotide sequence ID" value="NZ_JBHTBJ010000001.1"/>
</dbReference>
<dbReference type="InterPro" id="IPR050416">
    <property type="entry name" value="FAD-linked_Oxidoreductase"/>
</dbReference>
<dbReference type="InterPro" id="IPR036318">
    <property type="entry name" value="FAD-bd_PCMH-like_sf"/>
</dbReference>
<keyword evidence="3" id="KW-0285">Flavoprotein</keyword>
<dbReference type="Gene3D" id="3.30.43.10">
    <property type="entry name" value="Uridine Diphospho-n-acetylenolpyruvylglucosamine Reductase, domain 2"/>
    <property type="match status" value="1"/>
</dbReference>
<feature type="domain" description="FAD-binding PCMH-type" evidence="6">
    <location>
        <begin position="30"/>
        <end position="194"/>
    </location>
</feature>
<dbReference type="Pfam" id="PF01565">
    <property type="entry name" value="FAD_binding_4"/>
    <property type="match status" value="1"/>
</dbReference>
<comment type="cofactor">
    <cofactor evidence="1">
        <name>FAD</name>
        <dbReference type="ChEBI" id="CHEBI:57692"/>
    </cofactor>
</comment>